<gene>
    <name evidence="1" type="ORF">F7O44_05780</name>
</gene>
<comment type="caution">
    <text evidence="1">The sequence shown here is derived from an EMBL/GenBank/DDBJ whole genome shotgun (WGS) entry which is preliminary data.</text>
</comment>
<dbReference type="Proteomes" id="UP000460435">
    <property type="component" value="Unassembled WGS sequence"/>
</dbReference>
<dbReference type="EMBL" id="WLZY01000001">
    <property type="protein sequence ID" value="NDL56579.1"/>
    <property type="molecule type" value="Genomic_DNA"/>
</dbReference>
<dbReference type="GO" id="GO:0016740">
    <property type="term" value="F:transferase activity"/>
    <property type="evidence" value="ECO:0007669"/>
    <property type="project" value="UniProtKB-KW"/>
</dbReference>
<name>A0A7K3LZY9_9ACTN</name>
<organism evidence="1 2">
    <name type="scientific">Phytoactinopolyspora mesophila</name>
    <dbReference type="NCBI Taxonomy" id="2650750"/>
    <lineage>
        <taxon>Bacteria</taxon>
        <taxon>Bacillati</taxon>
        <taxon>Actinomycetota</taxon>
        <taxon>Actinomycetes</taxon>
        <taxon>Jiangellales</taxon>
        <taxon>Jiangellaceae</taxon>
        <taxon>Phytoactinopolyspora</taxon>
    </lineage>
</organism>
<evidence type="ECO:0000313" key="2">
    <source>
        <dbReference type="Proteomes" id="UP000460435"/>
    </source>
</evidence>
<accession>A0A7K3LZY9</accession>
<dbReference type="PANTHER" id="PTHR34817">
    <property type="entry name" value="NUCLEOTIDYLTRANSFERASE"/>
    <property type="match status" value="1"/>
</dbReference>
<dbReference type="PANTHER" id="PTHR34817:SF1">
    <property type="entry name" value="NUCLEOTIDYLTRANSFERASE"/>
    <property type="match status" value="1"/>
</dbReference>
<keyword evidence="1" id="KW-0808">Transferase</keyword>
<protein>
    <submittedName>
        <fullName evidence="1">Nucleotidyltransferase</fullName>
    </submittedName>
</protein>
<dbReference type="AlphaFoldDB" id="A0A7K3LZY9"/>
<evidence type="ECO:0000313" key="1">
    <source>
        <dbReference type="EMBL" id="NDL56579.1"/>
    </source>
</evidence>
<dbReference type="RefSeq" id="WP_162449137.1">
    <property type="nucleotide sequence ID" value="NZ_WLZY01000001.1"/>
</dbReference>
<sequence>MVASNVEYGDASVALPNEILRSVVGSGVHGIALAGTDDHDEMGVYVEPPELVLGIASAREDYVWRTQPEGVRSGHGDTDLILYSLRKYIRLAVKGNPTALLPLYAPERDLVTVTDLGRELREMRALFLSRQAVERFLGYMRSQHTRMMGSVQQNKVPNRPELVERYGWDVKYGSHALRLALQGHEIAREGHLTLPLPEEQRQRVLSVKRGEVAREEVSGQITELEIEVRRLLDDGDTPLPETADVSRISAWAVDAQRRHWGWA</sequence>
<dbReference type="Pfam" id="PF10127">
    <property type="entry name" value="RlaP"/>
    <property type="match status" value="1"/>
</dbReference>
<dbReference type="InterPro" id="IPR018775">
    <property type="entry name" value="RlaP"/>
</dbReference>
<reference evidence="1 2" key="1">
    <citation type="submission" date="2019-11" db="EMBL/GenBank/DDBJ databases">
        <authorList>
            <person name="Li X.-J."/>
            <person name="Feng X.-M."/>
        </authorList>
    </citation>
    <scope>NUCLEOTIDE SEQUENCE [LARGE SCALE GENOMIC DNA]</scope>
    <source>
        <strain evidence="1 2">XMNu-373</strain>
    </source>
</reference>
<proteinExistence type="predicted"/>
<keyword evidence="2" id="KW-1185">Reference proteome</keyword>